<proteinExistence type="predicted"/>
<dbReference type="AlphaFoldDB" id="A0A0D1ZW05"/>
<gene>
    <name evidence="3" type="ORF">PV09_09570</name>
</gene>
<evidence type="ECO:0000313" key="3">
    <source>
        <dbReference type="EMBL" id="KIV98657.1"/>
    </source>
</evidence>
<evidence type="ECO:0000256" key="2">
    <source>
        <dbReference type="SAM" id="SignalP"/>
    </source>
</evidence>
<dbReference type="OrthoDB" id="3360032at2759"/>
<dbReference type="EMBL" id="KN847609">
    <property type="protein sequence ID" value="KIV98657.1"/>
    <property type="molecule type" value="Genomic_DNA"/>
</dbReference>
<keyword evidence="2" id="KW-0732">Signal</keyword>
<dbReference type="InterPro" id="IPR019433">
    <property type="entry name" value="GPI_ManTrfase_II_coact_Pga1"/>
</dbReference>
<dbReference type="GeneID" id="27317543"/>
<dbReference type="VEuPathDB" id="FungiDB:PV09_09570"/>
<dbReference type="GO" id="GO:0031501">
    <property type="term" value="C:mannosyltransferase complex"/>
    <property type="evidence" value="ECO:0007669"/>
    <property type="project" value="TreeGrafter"/>
</dbReference>
<protein>
    <submittedName>
        <fullName evidence="3">Uncharacterized protein</fullName>
    </submittedName>
</protein>
<dbReference type="RefSeq" id="XP_016208527.1">
    <property type="nucleotide sequence ID" value="XM_016363649.1"/>
</dbReference>
<organism evidence="3 4">
    <name type="scientific">Verruconis gallopava</name>
    <dbReference type="NCBI Taxonomy" id="253628"/>
    <lineage>
        <taxon>Eukaryota</taxon>
        <taxon>Fungi</taxon>
        <taxon>Dikarya</taxon>
        <taxon>Ascomycota</taxon>
        <taxon>Pezizomycotina</taxon>
        <taxon>Dothideomycetes</taxon>
        <taxon>Pleosporomycetidae</taxon>
        <taxon>Venturiales</taxon>
        <taxon>Sympoventuriaceae</taxon>
        <taxon>Verruconis</taxon>
    </lineage>
</organism>
<dbReference type="GO" id="GO:0005789">
    <property type="term" value="C:endoplasmic reticulum membrane"/>
    <property type="evidence" value="ECO:0007669"/>
    <property type="project" value="TreeGrafter"/>
</dbReference>
<name>A0A0D1ZW05_9PEZI</name>
<dbReference type="EMBL" id="KN847609">
    <property type="protein sequence ID" value="KIV98656.1"/>
    <property type="molecule type" value="Genomic_DNA"/>
</dbReference>
<dbReference type="GO" id="GO:0000030">
    <property type="term" value="F:mannosyltransferase activity"/>
    <property type="evidence" value="ECO:0007669"/>
    <property type="project" value="TreeGrafter"/>
</dbReference>
<dbReference type="PANTHER" id="PTHR28022:SF1">
    <property type="entry name" value="GPI MANNOSYLTRANSFERASE 2 SUBUNIT PGA1"/>
    <property type="match status" value="1"/>
</dbReference>
<dbReference type="Proteomes" id="UP000053259">
    <property type="component" value="Unassembled WGS sequence"/>
</dbReference>
<dbReference type="RefSeq" id="XP_016208526.1">
    <property type="nucleotide sequence ID" value="XM_016363648.1"/>
</dbReference>
<keyword evidence="1" id="KW-0472">Membrane</keyword>
<dbReference type="GO" id="GO:0006506">
    <property type="term" value="P:GPI anchor biosynthetic process"/>
    <property type="evidence" value="ECO:0007669"/>
    <property type="project" value="TreeGrafter"/>
</dbReference>
<dbReference type="PANTHER" id="PTHR28022">
    <property type="entry name" value="GPI MANNOSYLTRANSFERASE 2 SUBUNIT PGA1"/>
    <property type="match status" value="1"/>
</dbReference>
<keyword evidence="1" id="KW-0812">Transmembrane</keyword>
<evidence type="ECO:0000313" key="4">
    <source>
        <dbReference type="Proteomes" id="UP000053259"/>
    </source>
</evidence>
<dbReference type="HOGENOM" id="CLU_062870_0_0_1"/>
<keyword evidence="4" id="KW-1185">Reference proteome</keyword>
<feature type="signal peptide" evidence="2">
    <location>
        <begin position="1"/>
        <end position="19"/>
    </location>
</feature>
<keyword evidence="1" id="KW-1133">Transmembrane helix</keyword>
<feature type="chain" id="PRO_5007395289" evidence="2">
    <location>
        <begin position="20"/>
        <end position="229"/>
    </location>
</feature>
<reference evidence="3 4" key="1">
    <citation type="submission" date="2015-01" db="EMBL/GenBank/DDBJ databases">
        <title>The Genome Sequence of Ochroconis gallopava CBS43764.</title>
        <authorList>
            <consortium name="The Broad Institute Genomics Platform"/>
            <person name="Cuomo C."/>
            <person name="de Hoog S."/>
            <person name="Gorbushina A."/>
            <person name="Stielow B."/>
            <person name="Teixiera M."/>
            <person name="Abouelleil A."/>
            <person name="Chapman S.B."/>
            <person name="Priest M."/>
            <person name="Young S.K."/>
            <person name="Wortman J."/>
            <person name="Nusbaum C."/>
            <person name="Birren B."/>
        </authorList>
    </citation>
    <scope>NUCLEOTIDE SEQUENCE [LARGE SCALE GENOMIC DNA]</scope>
    <source>
        <strain evidence="3 4">CBS 43764</strain>
    </source>
</reference>
<feature type="transmembrane region" description="Helical" evidence="1">
    <location>
        <begin position="190"/>
        <end position="215"/>
    </location>
</feature>
<sequence length="229" mass="26122">MRKHPIICLIFQFIIGVPANTEKTVFKFPQAVPPPTQLPTPLCLPVLTPRLSAIYRRLTVSPPAHVESLQDRIREDWYLLHELQIGHRYEVRVCSVATQPTKFWLDIFSFSEVAGSSELISSLTKYSERSQKEICSNIFSAIENEPVLFLRLRSTSDFVAAERTLMQHPLDVGADIILDSYLLDILPQSLIPTVALTFVIAIYAWFLSGMTWRTLQDIVIARRSKSHLE</sequence>
<accession>A0A0D1ZW05</accession>
<evidence type="ECO:0000256" key="1">
    <source>
        <dbReference type="SAM" id="Phobius"/>
    </source>
</evidence>